<dbReference type="InterPro" id="IPR013216">
    <property type="entry name" value="Methyltransf_11"/>
</dbReference>
<dbReference type="CDD" id="cd02440">
    <property type="entry name" value="AdoMet_MTases"/>
    <property type="match status" value="1"/>
</dbReference>
<dbReference type="PANTHER" id="PTHR44068">
    <property type="entry name" value="ZGC:194242"/>
    <property type="match status" value="1"/>
</dbReference>
<dbReference type="InterPro" id="IPR050447">
    <property type="entry name" value="Erg6_SMT_methyltransf"/>
</dbReference>
<dbReference type="EMBL" id="UGTH01000001">
    <property type="protein sequence ID" value="SUB74719.1"/>
    <property type="molecule type" value="Genomic_DNA"/>
</dbReference>
<protein>
    <submittedName>
        <fullName evidence="3">Uncharacterized methyltransferase ycgJ</fullName>
        <ecNumber evidence="3">2.1.1.-</ecNumber>
    </submittedName>
</protein>
<evidence type="ECO:0000256" key="1">
    <source>
        <dbReference type="ARBA" id="ARBA00022679"/>
    </source>
</evidence>
<dbReference type="Gene3D" id="3.40.50.150">
    <property type="entry name" value="Vaccinia Virus protein VP39"/>
    <property type="match status" value="1"/>
</dbReference>
<keyword evidence="3" id="KW-0489">Methyltransferase</keyword>
<evidence type="ECO:0000313" key="3">
    <source>
        <dbReference type="EMBL" id="SUB74719.1"/>
    </source>
</evidence>
<reference evidence="3 4" key="1">
    <citation type="submission" date="2018-06" db="EMBL/GenBank/DDBJ databases">
        <authorList>
            <consortium name="Pathogen Informatics"/>
            <person name="Doyle S."/>
        </authorList>
    </citation>
    <scope>NUCLEOTIDE SEQUENCE [LARGE SCALE GENOMIC DNA]</scope>
    <source>
        <strain evidence="3 4">NCTC11088</strain>
    </source>
</reference>
<accession>A0A379DA36</accession>
<dbReference type="SUPFAM" id="SSF53335">
    <property type="entry name" value="S-adenosyl-L-methionine-dependent methyltransferases"/>
    <property type="match status" value="1"/>
</dbReference>
<organism evidence="3 4">
    <name type="scientific">Peptoniphilus indolicus</name>
    <dbReference type="NCBI Taxonomy" id="33030"/>
    <lineage>
        <taxon>Bacteria</taxon>
        <taxon>Bacillati</taxon>
        <taxon>Bacillota</taxon>
        <taxon>Tissierellia</taxon>
        <taxon>Tissierellales</taxon>
        <taxon>Peptoniphilaceae</taxon>
        <taxon>Peptoniphilus</taxon>
    </lineage>
</organism>
<feature type="domain" description="Methyltransferase type 11" evidence="2">
    <location>
        <begin position="64"/>
        <end position="158"/>
    </location>
</feature>
<dbReference type="Proteomes" id="UP000254777">
    <property type="component" value="Unassembled WGS sequence"/>
</dbReference>
<evidence type="ECO:0000259" key="2">
    <source>
        <dbReference type="Pfam" id="PF08241"/>
    </source>
</evidence>
<dbReference type="AlphaFoldDB" id="A0A379DA36"/>
<dbReference type="PANTHER" id="PTHR44068:SF11">
    <property type="entry name" value="GERANYL DIPHOSPHATE 2-C-METHYLTRANSFERASE"/>
    <property type="match status" value="1"/>
</dbReference>
<keyword evidence="1 3" id="KW-0808">Transferase</keyword>
<dbReference type="InterPro" id="IPR029063">
    <property type="entry name" value="SAM-dependent_MTases_sf"/>
</dbReference>
<name>A0A379DA36_9FIRM</name>
<evidence type="ECO:0000313" key="4">
    <source>
        <dbReference type="Proteomes" id="UP000254777"/>
    </source>
</evidence>
<dbReference type="Pfam" id="PF08241">
    <property type="entry name" value="Methyltransf_11"/>
    <property type="match status" value="1"/>
</dbReference>
<proteinExistence type="predicted"/>
<gene>
    <name evidence="3" type="primary">ycgJ_1</name>
    <name evidence="3" type="ORF">NCTC11088_00474</name>
</gene>
<dbReference type="GO" id="GO:0008757">
    <property type="term" value="F:S-adenosylmethionine-dependent methyltransferase activity"/>
    <property type="evidence" value="ECO:0007669"/>
    <property type="project" value="InterPro"/>
</dbReference>
<sequence length="250" mass="28623">MKSYQDINKETIDRWVEEGWEWGKRITHQQFVDAKNGIFNVLLTPTINVPKEWFGDLRGKKILGLAAGGGQQMPILTALGAECTVLDYSTKQIETEIEFAKIEGYRIEAIQGDMTKRLPFEDETFDIVFHPVSNCYIKDVQHVFNEAYRVLKKGGVLLSGLGNEINYIVDEKEEKIIWPMPFDPIADEKARQFMEKENCGMQFSHSMEEQIGGQLKAGFTLVDLYEDTNGFGRLHKMNIKTYIATKSIKL</sequence>
<dbReference type="EC" id="2.1.1.-" evidence="3"/>
<dbReference type="RefSeq" id="WP_004819028.1">
    <property type="nucleotide sequence ID" value="NZ_UGTH01000001.1"/>
</dbReference>
<dbReference type="GO" id="GO:0032259">
    <property type="term" value="P:methylation"/>
    <property type="evidence" value="ECO:0007669"/>
    <property type="project" value="UniProtKB-KW"/>
</dbReference>